<reference evidence="2 3" key="1">
    <citation type="journal article" date="2015" name="Genome Announc.">
        <title>Complete genome sequence of Vibrio alginolyticus ATCC 17749.</title>
        <authorList>
            <person name="Liu X.F."/>
            <person name="Cao Y."/>
            <person name="Zhang H.L."/>
            <person name="Chen Y.J."/>
            <person name="Hu C.J."/>
        </authorList>
    </citation>
    <scope>NUCLEOTIDE SEQUENCE [LARGE SCALE GENOMIC DNA]</scope>
    <source>
        <strain evidence="3">ATCC 17749 / DSM 2171 / NBRC 15630 / NCIMB 1903 / NCTC 12160 / XII-53</strain>
    </source>
</reference>
<gene>
    <name evidence="2" type="ORF">N646_3323</name>
</gene>
<evidence type="ECO:0000313" key="3">
    <source>
        <dbReference type="Proteomes" id="UP000016714"/>
    </source>
</evidence>
<dbReference type="Proteomes" id="UP000016714">
    <property type="component" value="Chromosome 2"/>
</dbReference>
<dbReference type="KEGG" id="vag:N646_3323"/>
<evidence type="ECO:0000313" key="2">
    <source>
        <dbReference type="EMBL" id="AGV19133.1"/>
    </source>
</evidence>
<dbReference type="EMBL" id="CP006719">
    <property type="protein sequence ID" value="AGV19133.1"/>
    <property type="molecule type" value="Genomic_DNA"/>
</dbReference>
<name>A0A2I3CKW2_VIBAX</name>
<keyword evidence="1" id="KW-1133">Transmembrane helix</keyword>
<proteinExistence type="predicted"/>
<protein>
    <submittedName>
        <fullName evidence="2">Uncharacterized protein</fullName>
    </submittedName>
</protein>
<organism evidence="2 3">
    <name type="scientific">Vibrio alginolyticus (strain ATCC 17749 / DSM 2171 / NBRC 15630 / NCIMB 1903 / NCTC 12160 / XII-53)</name>
    <dbReference type="NCBI Taxonomy" id="1219076"/>
    <lineage>
        <taxon>Bacteria</taxon>
        <taxon>Pseudomonadati</taxon>
        <taxon>Pseudomonadota</taxon>
        <taxon>Gammaproteobacteria</taxon>
        <taxon>Vibrionales</taxon>
        <taxon>Vibrionaceae</taxon>
        <taxon>Vibrio</taxon>
    </lineage>
</organism>
<dbReference type="AlphaFoldDB" id="A0A2I3CKW2"/>
<keyword evidence="1" id="KW-0812">Transmembrane</keyword>
<sequence>MHDFAQANRQECEKTHAKVVCILFTLYATAVMLPVAVGYNNKYWS</sequence>
<evidence type="ECO:0000256" key="1">
    <source>
        <dbReference type="SAM" id="Phobius"/>
    </source>
</evidence>
<keyword evidence="1" id="KW-0472">Membrane</keyword>
<feature type="transmembrane region" description="Helical" evidence="1">
    <location>
        <begin position="20"/>
        <end position="39"/>
    </location>
</feature>
<accession>A0A2I3CKW2</accession>
<dbReference type="HOGENOM" id="CLU_3206680_0_0_6"/>